<evidence type="ECO:0000259" key="6">
    <source>
        <dbReference type="SMART" id="SM00382"/>
    </source>
</evidence>
<evidence type="ECO:0000313" key="7">
    <source>
        <dbReference type="EMBL" id="AJI23272.1"/>
    </source>
</evidence>
<name>A0A0B6AQ64_PRIM2</name>
<proteinExistence type="inferred from homology"/>
<keyword evidence="5" id="KW-0067">ATP-binding</keyword>
<dbReference type="Proteomes" id="UP000031829">
    <property type="component" value="Chromosome"/>
</dbReference>
<keyword evidence="3" id="KW-0378">Hydrolase</keyword>
<reference evidence="7 8" key="1">
    <citation type="journal article" date="2015" name="Genome Announc.">
        <title>Complete genome sequences for 35 biothreat assay-relevant bacillus species.</title>
        <authorList>
            <person name="Johnson S.L."/>
            <person name="Daligault H.E."/>
            <person name="Davenport K.W."/>
            <person name="Jaissle J."/>
            <person name="Frey K.G."/>
            <person name="Ladner J.T."/>
            <person name="Broomall S.M."/>
            <person name="Bishop-Lilly K.A."/>
            <person name="Bruce D.C."/>
            <person name="Gibbons H.S."/>
            <person name="Coyne S.R."/>
            <person name="Lo C.C."/>
            <person name="Meincke L."/>
            <person name="Munk A.C."/>
            <person name="Koroleva G.I."/>
            <person name="Rosenzweig C.N."/>
            <person name="Palacios G.F."/>
            <person name="Redden C.L."/>
            <person name="Minogue T.D."/>
            <person name="Chain P.S."/>
        </authorList>
    </citation>
    <scope>NUCLEOTIDE SEQUENCE [LARGE SCALE GENOMIC DNA]</scope>
    <source>
        <strain evidence="8">ATCC 14581 / DSM 32 / JCM 2506 / NBRC 15308 / NCIMB 9376 / NCTC 10342 / NRRL B-14308 / VKM B-512</strain>
    </source>
</reference>
<dbReference type="EMBL" id="CP009920">
    <property type="protein sequence ID" value="AJI23272.1"/>
    <property type="molecule type" value="Genomic_DNA"/>
</dbReference>
<dbReference type="Pfam" id="PF13087">
    <property type="entry name" value="AAA_12"/>
    <property type="match status" value="1"/>
</dbReference>
<dbReference type="PANTHER" id="PTHR43788:SF8">
    <property type="entry name" value="DNA-BINDING PROTEIN SMUBP-2"/>
    <property type="match status" value="1"/>
</dbReference>
<dbReference type="AlphaFoldDB" id="A0A0B6AQ64"/>
<dbReference type="GeneID" id="93642648"/>
<dbReference type="GO" id="GO:0016787">
    <property type="term" value="F:hydrolase activity"/>
    <property type="evidence" value="ECO:0007669"/>
    <property type="project" value="UniProtKB-KW"/>
</dbReference>
<gene>
    <name evidence="7" type="ORF">BG04_4654</name>
</gene>
<organism evidence="7 8">
    <name type="scientific">Priestia megaterium (strain ATCC 14581 / DSM 32 / CCUG 1817 / JCM 2506 / NBRC 15308 / NCIMB 9376 / NCTC 10342 / NRRL B-14308 / VKM B-512 / Ford 19)</name>
    <name type="common">Bacillus megaterium</name>
    <dbReference type="NCBI Taxonomy" id="1348623"/>
    <lineage>
        <taxon>Bacteria</taxon>
        <taxon>Bacillati</taxon>
        <taxon>Bacillota</taxon>
        <taxon>Bacilli</taxon>
        <taxon>Bacillales</taxon>
        <taxon>Bacillaceae</taxon>
        <taxon>Priestia</taxon>
    </lineage>
</organism>
<dbReference type="SUPFAM" id="SSF52540">
    <property type="entry name" value="P-loop containing nucleoside triphosphate hydrolases"/>
    <property type="match status" value="1"/>
</dbReference>
<evidence type="ECO:0000313" key="8">
    <source>
        <dbReference type="Proteomes" id="UP000031829"/>
    </source>
</evidence>
<dbReference type="PANTHER" id="PTHR43788">
    <property type="entry name" value="DNA2/NAM7 HELICASE FAMILY MEMBER"/>
    <property type="match status" value="1"/>
</dbReference>
<sequence length="844" mass="96733">MEKRSISSYLKAWVRALSIEINYMKKHGGEKYTVGKGEYLGQQGDAYLYRFERTADLYLFDGAQVRLVHQHKESKGEVIGTEGFDLYLKIDAFIGQEVDELDIYNEPWELLQALIDRLTEAKDYKQKIVRIKRLMRGNSPVRHKEYTSKNALHEVLLRARYNRTTYIWGPPGTGKTYTLSKIAASYYRKSKRILLLSHSNAAVDGLLQETARQLKKKEAWKKGKLIRYGATKSSGLENIKVEEVIREDDPDLAQEMRDLQEERVYLSRYPNRAHQLQQVNKKLNALRNKWIEAEKNIFDQAYIVGTTLSKAAIDRLLYQSEFDMVVVDEISMAYAPQIAFAAALGKRIVVCGDFKQLPPVSQSSHAEVKKWLQRDLFEQTGLVEQVESGEIHPHLFMLTKQRRMHKDISAFTNRYIYSNRVGDHPSVTTSREVVASSRPFAHEAALMLNIGHLHSSAMRDAASGSRYNVITAVLAVSLMLRARKASSATLGYVTPYKSQAKLINALLQDIEPAIDIIAATVHKFQGAERDIMIFDTVDTKPQSKPGLLLTNENSDRLVNVAVTRSKGKFIMLSDESFAQQRVPKERALWKLVNHFNENQKVYQPQQFLKEVIQHPKLIWYHPSNSSQLKKDLYQAQQQILLCIPYASLVPQEIRDMLHSFKGEVTVLTREPKEVRIDGAHIISSAVPMSLLIIDESTIWINMPYGGKNEAFMAARIESKLGAKQLIRSIDFTEDKIRNQETKMYIETNKPQYSLSDYLRSWDRCESCQHMREVEITKKGKVRFICYYCGKTSGATRLLVEKYLNYVHAVCKACKQPMNVDYDENKGVYACCPSCKKEVLPKDLL</sequence>
<dbReference type="InterPro" id="IPR003593">
    <property type="entry name" value="AAA+_ATPase"/>
</dbReference>
<dbReference type="Pfam" id="PF13086">
    <property type="entry name" value="AAA_11"/>
    <property type="match status" value="1"/>
</dbReference>
<protein>
    <submittedName>
        <fullName evidence="7">Type III restriction enzyme, res subunit</fullName>
    </submittedName>
</protein>
<dbReference type="GO" id="GO:0005524">
    <property type="term" value="F:ATP binding"/>
    <property type="evidence" value="ECO:0007669"/>
    <property type="project" value="UniProtKB-KW"/>
</dbReference>
<dbReference type="InterPro" id="IPR041677">
    <property type="entry name" value="DNA2/NAM7_AAA_11"/>
</dbReference>
<dbReference type="InterPro" id="IPR041679">
    <property type="entry name" value="DNA2/NAM7-like_C"/>
</dbReference>
<keyword evidence="4" id="KW-0347">Helicase</keyword>
<dbReference type="Gene3D" id="3.40.50.300">
    <property type="entry name" value="P-loop containing nucleotide triphosphate hydrolases"/>
    <property type="match status" value="2"/>
</dbReference>
<evidence type="ECO:0000256" key="1">
    <source>
        <dbReference type="ARBA" id="ARBA00007913"/>
    </source>
</evidence>
<evidence type="ECO:0000256" key="4">
    <source>
        <dbReference type="ARBA" id="ARBA00022806"/>
    </source>
</evidence>
<accession>A0A0B6AQ64</accession>
<evidence type="ECO:0000256" key="2">
    <source>
        <dbReference type="ARBA" id="ARBA00022741"/>
    </source>
</evidence>
<dbReference type="InterPro" id="IPR027417">
    <property type="entry name" value="P-loop_NTPase"/>
</dbReference>
<dbReference type="KEGG" id="bmeg:BG04_4654"/>
<dbReference type="InterPro" id="IPR050534">
    <property type="entry name" value="Coronavir_polyprotein_1ab"/>
</dbReference>
<evidence type="ECO:0000256" key="5">
    <source>
        <dbReference type="ARBA" id="ARBA00022840"/>
    </source>
</evidence>
<dbReference type="HOGENOM" id="CLU_016004_0_0_9"/>
<keyword evidence="2" id="KW-0547">Nucleotide-binding</keyword>
<dbReference type="CDD" id="cd18808">
    <property type="entry name" value="SF1_C_Upf1"/>
    <property type="match status" value="1"/>
</dbReference>
<dbReference type="GO" id="GO:0043139">
    <property type="term" value="F:5'-3' DNA helicase activity"/>
    <property type="evidence" value="ECO:0007669"/>
    <property type="project" value="TreeGrafter"/>
</dbReference>
<dbReference type="RefSeq" id="WP_034652199.1">
    <property type="nucleotide sequence ID" value="NZ_BCVB01000004.1"/>
</dbReference>
<feature type="domain" description="AAA+ ATPase" evidence="6">
    <location>
        <begin position="161"/>
        <end position="382"/>
    </location>
</feature>
<evidence type="ECO:0000256" key="3">
    <source>
        <dbReference type="ARBA" id="ARBA00022801"/>
    </source>
</evidence>
<dbReference type="SMART" id="SM00382">
    <property type="entry name" value="AAA"/>
    <property type="match status" value="1"/>
</dbReference>
<comment type="similarity">
    <text evidence="1">Belongs to the DNA2/NAM7 helicase family.</text>
</comment>
<dbReference type="InterPro" id="IPR047187">
    <property type="entry name" value="SF1_C_Upf1"/>
</dbReference>